<feature type="region of interest" description="Disordered" evidence="2">
    <location>
        <begin position="240"/>
        <end position="260"/>
    </location>
</feature>
<dbReference type="InterPro" id="IPR032812">
    <property type="entry name" value="SbsA_Ig"/>
</dbReference>
<dbReference type="InterPro" id="IPR013783">
    <property type="entry name" value="Ig-like_fold"/>
</dbReference>
<protein>
    <recommendedName>
        <fullName evidence="3">Fibronectin type-III domain-containing protein</fullName>
    </recommendedName>
</protein>
<dbReference type="InterPro" id="IPR029052">
    <property type="entry name" value="Metallo-depent_PP-like"/>
</dbReference>
<gene>
    <name evidence="4" type="ORF">PGLA_21480</name>
</gene>
<dbReference type="SUPFAM" id="SSF49265">
    <property type="entry name" value="Fibronectin type III"/>
    <property type="match status" value="1"/>
</dbReference>
<dbReference type="PANTHER" id="PTHR45867">
    <property type="entry name" value="PURPLE ACID PHOSPHATASE"/>
    <property type="match status" value="1"/>
</dbReference>
<feature type="domain" description="Fibronectin type-III" evidence="3">
    <location>
        <begin position="1215"/>
        <end position="1308"/>
    </location>
</feature>
<dbReference type="PROSITE" id="PS50853">
    <property type="entry name" value="FN3"/>
    <property type="match status" value="1"/>
</dbReference>
<sequence>MKGGLEGDRNRKAHYEKAKEMQMNILWGRKTKRIISLFMAVTVFISLQFNGFTSAEGSVTPATIAEWEYTSNPTDLGIFPASDGVYKETSTLQSVPPGSSYDWNNDIKAIRYQGWQQETGKDKYWLTAVPTKNYNNITISSAQQGKGTTGPRDFRVQISVDKQNWTNITGEGTELPDLVLNADVATQLNNVLLPDAANDQDLLYIRWVVNSNVSTSGLTIGEHGSSQLISITVLGELTGTEAPSEVTPPNPPTDPEGSEVPGEVVLEKTKLAEWIFANAGTNGAFPATDGTFKTTSTFRNIGGYYEDYDSSQKAISYQGWNSGNGTKYWQATVSTKGYDNITLSSQQNSSGTGPRDFKVQISTNNTTWTDVPNTTLKMVVSSFSCASNTCKLVEVPLPTNANDQDLLYIRWIVRSNTNTNGSSGIGSTGSSRIKEVRVSGSAITGGPEVLSKAPTAGATNVAVAAPVSVTFNKPVTISSGSSVTIVDNSNVALGPVTSEIINNDTLNIQHPAFVEGKTYTVKVPKELIKGRDDQVLLASDISWSFTITGGPVVTPTEALSKTPTAGATNVAVAAPVSVTFNKPVTISSGSSVTIVDNSNVALGSVTSEIINNDTLNIQHPAFVGGKTYTVKVPKELIKGRDDQVLLASDISWSFTITGGPVVTPTEALSKTPTAGATNVAVAAPVTVTFNKPVSISSGASVTIVDNSNVSVGSVTSEIINNDTLKINHPAFVGGKTYTVKVPKALIKGRDDQVVLANDITWSFTIQGNTSPPSVPKLINMTLNGDSKTTRAFTWYTDVMTNSVVQVVEASKVQGSNFPESEALVFTGSAEEIQTFVTKADRTSNKKKKFISHKAIANNLTPGTVYKYRVGSGSADSWSAIGKFQTDALGNQPFRFIAGSDSQASSKSGFEPWEDTFRKAVETIGDPKFLINAGDLVDNGDLEEQWQWMLGLPQNQLLNVPIVPVLGGHEVHDYDGDETTANSNFYNHFNVPKKVIANTDDGSVYSFEYGDALILVFNSQYAGELASNGSVKSVDPQFTAQVEWMKNAVAKSSAKWKFVTFHKGPYSAGDNAGEYEDDRVQFYRKILIPVFDEMGIDMVFEAHDHMYMRSFQMIGDKTIPTNQLTFDAQGNAINPKGTVYLMSNSFGDKFYQKYPGYNDYFAAINTQPNKKMFTDISVSSDVLQFTAYTAAKSDEKNGSNGVKAYDHYGIKRTDTKPAIVQAANVVVSSNKAVISWKAPAAGGEPVRGFRIYEKNDKVKTYWSVYVPVEAGKTDYTFTVNSINAATKYDFVVKAVGTRINSDPVEVSTP</sequence>
<evidence type="ECO:0000256" key="2">
    <source>
        <dbReference type="SAM" id="MobiDB-lite"/>
    </source>
</evidence>
<dbReference type="Proteomes" id="UP000076967">
    <property type="component" value="Unassembled WGS sequence"/>
</dbReference>
<evidence type="ECO:0000313" key="5">
    <source>
        <dbReference type="Proteomes" id="UP000076967"/>
    </source>
</evidence>
<dbReference type="InterPro" id="IPR003961">
    <property type="entry name" value="FN3_dom"/>
</dbReference>
<comment type="caution">
    <text evidence="4">The sequence shown here is derived from an EMBL/GenBank/DDBJ whole genome shotgun (WGS) entry which is preliminary data.</text>
</comment>
<dbReference type="InterPro" id="IPR004843">
    <property type="entry name" value="Calcineurin-like_PHP"/>
</dbReference>
<dbReference type="PANTHER" id="PTHR45867:SF3">
    <property type="entry name" value="ACID PHOSPHATASE TYPE 7"/>
    <property type="match status" value="1"/>
</dbReference>
<dbReference type="GO" id="GO:0003993">
    <property type="term" value="F:acid phosphatase activity"/>
    <property type="evidence" value="ECO:0007669"/>
    <property type="project" value="InterPro"/>
</dbReference>
<accession>A0A168FA11</accession>
<dbReference type="Gene3D" id="2.60.40.380">
    <property type="entry name" value="Purple acid phosphatase-like, N-terminal"/>
    <property type="match status" value="1"/>
</dbReference>
<evidence type="ECO:0000313" key="4">
    <source>
        <dbReference type="EMBL" id="OAB36000.1"/>
    </source>
</evidence>
<dbReference type="Pfam" id="PF16656">
    <property type="entry name" value="Pur_ac_phosph_N"/>
    <property type="match status" value="1"/>
</dbReference>
<proteinExistence type="predicted"/>
<dbReference type="Gene3D" id="2.60.40.10">
    <property type="entry name" value="Immunoglobulins"/>
    <property type="match status" value="1"/>
</dbReference>
<dbReference type="InterPro" id="IPR008963">
    <property type="entry name" value="Purple_acid_Pase-like_N"/>
</dbReference>
<evidence type="ECO:0000256" key="1">
    <source>
        <dbReference type="ARBA" id="ARBA00022729"/>
    </source>
</evidence>
<dbReference type="Gene3D" id="3.60.21.10">
    <property type="match status" value="1"/>
</dbReference>
<dbReference type="InterPro" id="IPR015914">
    <property type="entry name" value="PAPs_N"/>
</dbReference>
<organism evidence="4 5">
    <name type="scientific">Paenibacillus glacialis</name>
    <dbReference type="NCBI Taxonomy" id="494026"/>
    <lineage>
        <taxon>Bacteria</taxon>
        <taxon>Bacillati</taxon>
        <taxon>Bacillota</taxon>
        <taxon>Bacilli</taxon>
        <taxon>Bacillales</taxon>
        <taxon>Paenibacillaceae</taxon>
        <taxon>Paenibacillus</taxon>
    </lineage>
</organism>
<dbReference type="CDD" id="cd00063">
    <property type="entry name" value="FN3"/>
    <property type="match status" value="1"/>
</dbReference>
<dbReference type="Pfam" id="PF00149">
    <property type="entry name" value="Metallophos"/>
    <property type="match status" value="1"/>
</dbReference>
<keyword evidence="5" id="KW-1185">Reference proteome</keyword>
<dbReference type="Pfam" id="PF13205">
    <property type="entry name" value="Big_5"/>
    <property type="match status" value="3"/>
</dbReference>
<dbReference type="STRING" id="494026.PGLA_21480"/>
<dbReference type="InterPro" id="IPR036116">
    <property type="entry name" value="FN3_sf"/>
</dbReference>
<dbReference type="GO" id="GO:0046872">
    <property type="term" value="F:metal ion binding"/>
    <property type="evidence" value="ECO:0007669"/>
    <property type="project" value="InterPro"/>
</dbReference>
<reference evidence="4 5" key="1">
    <citation type="submission" date="2016-03" db="EMBL/GenBank/DDBJ databases">
        <title>Draft genome sequence of Paenibacillus glacialis DSM 22343.</title>
        <authorList>
            <person name="Shin S.-K."/>
            <person name="Yi H."/>
        </authorList>
    </citation>
    <scope>NUCLEOTIDE SEQUENCE [LARGE SCALE GENOMIC DNA]</scope>
    <source>
        <strain evidence="4 5">DSM 22343</strain>
    </source>
</reference>
<name>A0A168FA11_9BACL</name>
<evidence type="ECO:0000259" key="3">
    <source>
        <dbReference type="PROSITE" id="PS50853"/>
    </source>
</evidence>
<dbReference type="SUPFAM" id="SSF49363">
    <property type="entry name" value="Purple acid phosphatase, N-terminal domain"/>
    <property type="match status" value="1"/>
</dbReference>
<keyword evidence="1" id="KW-0732">Signal</keyword>
<dbReference type="EMBL" id="LVJH01000058">
    <property type="protein sequence ID" value="OAB36000.1"/>
    <property type="molecule type" value="Genomic_DNA"/>
</dbReference>
<dbReference type="SUPFAM" id="SSF56300">
    <property type="entry name" value="Metallo-dependent phosphatases"/>
    <property type="match status" value="1"/>
</dbReference>
<dbReference type="Pfam" id="PF00041">
    <property type="entry name" value="fn3"/>
    <property type="match status" value="1"/>
</dbReference>